<keyword evidence="4" id="KW-0472">Membrane</keyword>
<keyword evidence="2" id="KW-1278">Translocase</keyword>
<reference evidence="6 7" key="1">
    <citation type="submission" date="2016-11" db="EMBL/GenBank/DDBJ databases">
        <authorList>
            <person name="Jaros S."/>
            <person name="Januszkiewicz K."/>
            <person name="Wedrychowicz H."/>
        </authorList>
    </citation>
    <scope>NUCLEOTIDE SEQUENCE [LARGE SCALE GENOMIC DNA]</scope>
    <source>
        <strain evidence="6 7">DSM 19557</strain>
    </source>
</reference>
<feature type="transmembrane region" description="Helical" evidence="4">
    <location>
        <begin position="6"/>
        <end position="29"/>
    </location>
</feature>
<keyword evidence="4" id="KW-1133">Transmembrane helix</keyword>
<sequence length="132" mass="14820">GHKEELHLNIALISTFVALTGIALAYMVFVRKSPDPEKLYQALKPLHTTLKEQFFTEKLYHKVLAAGYMMYSKLLYQVGDKLFIDGVVNGLYHIVSNLGHTFKLVQSGKINTYMLFMAVGLALLLLLIIFGG</sequence>
<dbReference type="STRING" id="381751.SAMN05444391_0001"/>
<feature type="transmembrane region" description="Helical" evidence="4">
    <location>
        <begin position="113"/>
        <end position="131"/>
    </location>
</feature>
<name>A0A1M6PYL9_9AQUI</name>
<keyword evidence="3" id="KW-0520">NAD</keyword>
<evidence type="ECO:0000256" key="4">
    <source>
        <dbReference type="SAM" id="Phobius"/>
    </source>
</evidence>
<organism evidence="6 7">
    <name type="scientific">Thermocrinis minervae</name>
    <dbReference type="NCBI Taxonomy" id="381751"/>
    <lineage>
        <taxon>Bacteria</taxon>
        <taxon>Pseudomonadati</taxon>
        <taxon>Aquificota</taxon>
        <taxon>Aquificia</taxon>
        <taxon>Aquificales</taxon>
        <taxon>Aquificaceae</taxon>
        <taxon>Thermocrinis</taxon>
    </lineage>
</organism>
<dbReference type="InterPro" id="IPR010934">
    <property type="entry name" value="NADH_DH_su5_C"/>
</dbReference>
<dbReference type="Proteomes" id="UP000189810">
    <property type="component" value="Chromosome I"/>
</dbReference>
<accession>A0A1M6PYL9</accession>
<dbReference type="Gene3D" id="1.20.5.2700">
    <property type="match status" value="1"/>
</dbReference>
<evidence type="ECO:0000313" key="7">
    <source>
        <dbReference type="Proteomes" id="UP000189810"/>
    </source>
</evidence>
<keyword evidence="4" id="KW-0812">Transmembrane</keyword>
<feature type="domain" description="NADH dehydrogenase subunit 5 C-terminal" evidence="5">
    <location>
        <begin position="8"/>
        <end position="128"/>
    </location>
</feature>
<proteinExistence type="predicted"/>
<evidence type="ECO:0000259" key="5">
    <source>
        <dbReference type="Pfam" id="PF06455"/>
    </source>
</evidence>
<keyword evidence="7" id="KW-1185">Reference proteome</keyword>
<dbReference type="EMBL" id="LT670846">
    <property type="protein sequence ID" value="SHK12987.1"/>
    <property type="molecule type" value="Genomic_DNA"/>
</dbReference>
<evidence type="ECO:0000256" key="2">
    <source>
        <dbReference type="ARBA" id="ARBA00022967"/>
    </source>
</evidence>
<gene>
    <name evidence="6" type="ORF">SAMN05444391_0001</name>
</gene>
<dbReference type="AlphaFoldDB" id="A0A1M6PYL9"/>
<evidence type="ECO:0000313" key="6">
    <source>
        <dbReference type="EMBL" id="SHK12987.1"/>
    </source>
</evidence>
<evidence type="ECO:0000256" key="1">
    <source>
        <dbReference type="ARBA" id="ARBA00022448"/>
    </source>
</evidence>
<dbReference type="Pfam" id="PF06455">
    <property type="entry name" value="NADH5_C"/>
    <property type="match status" value="1"/>
</dbReference>
<keyword evidence="1" id="KW-0813">Transport</keyword>
<evidence type="ECO:0000256" key="3">
    <source>
        <dbReference type="ARBA" id="ARBA00023027"/>
    </source>
</evidence>
<feature type="non-terminal residue" evidence="6">
    <location>
        <position position="1"/>
    </location>
</feature>
<protein>
    <submittedName>
        <fullName evidence="6">NADH dehydrogenase subunit 5 C-terminus</fullName>
    </submittedName>
</protein>